<proteinExistence type="predicted"/>
<evidence type="ECO:0000313" key="2">
    <source>
        <dbReference type="Proteomes" id="UP000327493"/>
    </source>
</evidence>
<organism evidence="1 2">
    <name type="scientific">Etheostoma spectabile</name>
    <name type="common">orangethroat darter</name>
    <dbReference type="NCBI Taxonomy" id="54343"/>
    <lineage>
        <taxon>Eukaryota</taxon>
        <taxon>Metazoa</taxon>
        <taxon>Chordata</taxon>
        <taxon>Craniata</taxon>
        <taxon>Vertebrata</taxon>
        <taxon>Euteleostomi</taxon>
        <taxon>Actinopterygii</taxon>
        <taxon>Neopterygii</taxon>
        <taxon>Teleostei</taxon>
        <taxon>Neoteleostei</taxon>
        <taxon>Acanthomorphata</taxon>
        <taxon>Eupercaria</taxon>
        <taxon>Perciformes</taxon>
        <taxon>Percoidei</taxon>
        <taxon>Percidae</taxon>
        <taxon>Etheostomatinae</taxon>
        <taxon>Etheostoma</taxon>
    </lineage>
</organism>
<evidence type="ECO:0000313" key="1">
    <source>
        <dbReference type="EMBL" id="KAA8577460.1"/>
    </source>
</evidence>
<keyword evidence="2" id="KW-1185">Reference proteome</keyword>
<dbReference type="AlphaFoldDB" id="A0A5J5CBR8"/>
<evidence type="ECO:0008006" key="3">
    <source>
        <dbReference type="Google" id="ProtNLM"/>
    </source>
</evidence>
<dbReference type="EMBL" id="VOFY01002807">
    <property type="protein sequence ID" value="KAA8577460.1"/>
    <property type="molecule type" value="Genomic_DNA"/>
</dbReference>
<dbReference type="Gene3D" id="1.10.510.10">
    <property type="entry name" value="Transferase(Phosphotransferase) domain 1"/>
    <property type="match status" value="1"/>
</dbReference>
<accession>A0A5J5CBR8</accession>
<protein>
    <recommendedName>
        <fullName evidence="3">Protein kinase domain-containing protein</fullName>
    </recommendedName>
</protein>
<dbReference type="Proteomes" id="UP000327493">
    <property type="component" value="Unassembled WGS sequence"/>
</dbReference>
<comment type="caution">
    <text evidence="1">The sequence shown here is derived from an EMBL/GenBank/DDBJ whole genome shotgun (WGS) entry which is preliminary data.</text>
</comment>
<gene>
    <name evidence="1" type="ORF">FQN60_018626</name>
</gene>
<sequence>MLHKVPFETTKFLGNKLRISKKLSKNCQDFLRMSLTETPQQRLTLEQLQLHPWLR</sequence>
<dbReference type="SUPFAM" id="SSF56112">
    <property type="entry name" value="Protein kinase-like (PK-like)"/>
    <property type="match status" value="1"/>
</dbReference>
<name>A0A5J5CBR8_9PERO</name>
<dbReference type="InterPro" id="IPR011009">
    <property type="entry name" value="Kinase-like_dom_sf"/>
</dbReference>
<reference evidence="1 2" key="1">
    <citation type="submission" date="2019-08" db="EMBL/GenBank/DDBJ databases">
        <title>A chromosome-level genome assembly, high-density linkage maps, and genome scans reveal the genomic architecture of hybrid incompatibilities underlying speciation via character displacement in darters (Percidae: Etheostominae).</title>
        <authorList>
            <person name="Moran R.L."/>
            <person name="Catchen J.M."/>
            <person name="Fuller R.C."/>
        </authorList>
    </citation>
    <scope>NUCLEOTIDE SEQUENCE [LARGE SCALE GENOMIC DNA]</scope>
    <source>
        <strain evidence="1">EspeVRDwgs_2016</strain>
        <tissue evidence="1">Muscle</tissue>
    </source>
</reference>